<comment type="catalytic activity">
    <reaction evidence="9">
        <text>ATP + H2O = ADP + phosphate + H(+)</text>
        <dbReference type="Rhea" id="RHEA:13065"/>
        <dbReference type="ChEBI" id="CHEBI:15377"/>
        <dbReference type="ChEBI" id="CHEBI:15378"/>
        <dbReference type="ChEBI" id="CHEBI:30616"/>
        <dbReference type="ChEBI" id="CHEBI:43474"/>
        <dbReference type="ChEBI" id="CHEBI:456216"/>
        <dbReference type="EC" id="3.6.4.13"/>
    </reaction>
</comment>
<feature type="short sequence motif" description="Q motif" evidence="8">
    <location>
        <begin position="233"/>
        <end position="261"/>
    </location>
</feature>
<feature type="compositionally biased region" description="Basic and acidic residues" evidence="10">
    <location>
        <begin position="133"/>
        <end position="149"/>
    </location>
</feature>
<feature type="compositionally biased region" description="Basic residues" evidence="10">
    <location>
        <begin position="305"/>
        <end position="314"/>
    </location>
</feature>
<dbReference type="SUPFAM" id="SSF52540">
    <property type="entry name" value="P-loop containing nucleoside triphosphate hydrolases"/>
    <property type="match status" value="1"/>
</dbReference>
<feature type="region of interest" description="Disordered" evidence="10">
    <location>
        <begin position="672"/>
        <end position="700"/>
    </location>
</feature>
<dbReference type="InterPro" id="IPR014001">
    <property type="entry name" value="Helicase_ATP-bd"/>
</dbReference>
<comment type="similarity">
    <text evidence="9">Belongs to the DEAD box helicase family.</text>
</comment>
<reference evidence="14 15" key="1">
    <citation type="submission" date="2024-01" db="EMBL/GenBank/DDBJ databases">
        <authorList>
            <person name="Allen C."/>
            <person name="Tagirdzhanova G."/>
        </authorList>
    </citation>
    <scope>NUCLEOTIDE SEQUENCE [LARGE SCALE GENOMIC DNA]</scope>
</reference>
<dbReference type="InterPro" id="IPR001650">
    <property type="entry name" value="Helicase_C-like"/>
</dbReference>
<accession>A0ABP0AR05</accession>
<evidence type="ECO:0000256" key="6">
    <source>
        <dbReference type="ARBA" id="ARBA00022840"/>
    </source>
</evidence>
<feature type="compositionally biased region" description="Low complexity" evidence="10">
    <location>
        <begin position="684"/>
        <end position="700"/>
    </location>
</feature>
<evidence type="ECO:0000256" key="2">
    <source>
        <dbReference type="ARBA" id="ARBA00022552"/>
    </source>
</evidence>
<dbReference type="InterPro" id="IPR011545">
    <property type="entry name" value="DEAD/DEAH_box_helicase_dom"/>
</dbReference>
<dbReference type="PROSITE" id="PS51195">
    <property type="entry name" value="Q_MOTIF"/>
    <property type="match status" value="1"/>
</dbReference>
<dbReference type="Pfam" id="PF00271">
    <property type="entry name" value="Helicase_C"/>
    <property type="match status" value="1"/>
</dbReference>
<evidence type="ECO:0000256" key="8">
    <source>
        <dbReference type="PROSITE-ProRule" id="PRU00552"/>
    </source>
</evidence>
<keyword evidence="15" id="KW-1185">Reference proteome</keyword>
<gene>
    <name evidence="14" type="primary">MAK5</name>
    <name evidence="14" type="ORF">SCUCBS95973_000527</name>
</gene>
<keyword evidence="7 9" id="KW-0694">RNA-binding</keyword>
<dbReference type="SMART" id="SM00490">
    <property type="entry name" value="HELICc"/>
    <property type="match status" value="1"/>
</dbReference>
<evidence type="ECO:0000256" key="3">
    <source>
        <dbReference type="ARBA" id="ARBA00022741"/>
    </source>
</evidence>
<dbReference type="InterPro" id="IPR027417">
    <property type="entry name" value="P-loop_NTPase"/>
</dbReference>
<evidence type="ECO:0000256" key="4">
    <source>
        <dbReference type="ARBA" id="ARBA00022801"/>
    </source>
</evidence>
<feature type="compositionally biased region" description="Acidic residues" evidence="10">
    <location>
        <begin position="113"/>
        <end position="132"/>
    </location>
</feature>
<evidence type="ECO:0000313" key="15">
    <source>
        <dbReference type="Proteomes" id="UP001642405"/>
    </source>
</evidence>
<name>A0ABP0AR05_9PEZI</name>
<dbReference type="Proteomes" id="UP001642405">
    <property type="component" value="Unassembled WGS sequence"/>
</dbReference>
<keyword evidence="5 9" id="KW-0347">Helicase</keyword>
<evidence type="ECO:0000256" key="5">
    <source>
        <dbReference type="ARBA" id="ARBA00022806"/>
    </source>
</evidence>
<dbReference type="PANTHER" id="PTHR24031">
    <property type="entry name" value="RNA HELICASE"/>
    <property type="match status" value="1"/>
</dbReference>
<keyword evidence="6 9" id="KW-0067">ATP-binding</keyword>
<feature type="region of interest" description="Disordered" evidence="10">
    <location>
        <begin position="96"/>
        <end position="207"/>
    </location>
</feature>
<organism evidence="14 15">
    <name type="scientific">Sporothrix curviconia</name>
    <dbReference type="NCBI Taxonomy" id="1260050"/>
    <lineage>
        <taxon>Eukaryota</taxon>
        <taxon>Fungi</taxon>
        <taxon>Dikarya</taxon>
        <taxon>Ascomycota</taxon>
        <taxon>Pezizomycotina</taxon>
        <taxon>Sordariomycetes</taxon>
        <taxon>Sordariomycetidae</taxon>
        <taxon>Ophiostomatales</taxon>
        <taxon>Ophiostomataceae</taxon>
        <taxon>Sporothrix</taxon>
    </lineage>
</organism>
<feature type="compositionally biased region" description="Acidic residues" evidence="10">
    <location>
        <begin position="443"/>
        <end position="455"/>
    </location>
</feature>
<keyword evidence="3 9" id="KW-0547">Nucleotide-binding</keyword>
<dbReference type="CDD" id="cd17946">
    <property type="entry name" value="DEADc_DDX24"/>
    <property type="match status" value="1"/>
</dbReference>
<dbReference type="EMBL" id="CAWUHB010000002">
    <property type="protein sequence ID" value="CAK7209696.1"/>
    <property type="molecule type" value="Genomic_DNA"/>
</dbReference>
<feature type="compositionally biased region" description="Basic and acidic residues" evidence="10">
    <location>
        <begin position="672"/>
        <end position="683"/>
    </location>
</feature>
<sequence length="844" mass="92448">MPPLPKMQNKRKNNGPGGANAQKRRKGNAGAKVKQGAPAAQRRVVSINDQAWKPVQKPATDGSEGFGMDGFLGFEELTGFDVVRDGNMIQFVATDAADEVVDKADSSSAVNDTEFEGFDDEGNEAGDQADDKDDSKAAAQKKETKEAKDKKKKKKDAAAAADKDTQQKKKADATRTDAKTDADKDKEARKGDKAAKKAAEPAMADDELSKGAGFASLADDVDMDAIEDGGDVAAWVPLDLSPPLLSCLARLKFTTPTDIQTAAIPEILAGHDVIGKASTGSGKTLAFGIPIVQQWIARNNSRNAAKARAKNSKKKAADEDSDSSPKMAPMALILTPTRELAHQIYKHIKELCAALPESPYVCPVTGGMSVQKQQRELERADIVVATPGRLWEVMNLGPEFLEAFQGISFIVIDEADRLLADGHFKEAKEIVDALERVYTQQDGYEEADGDDEGDEDGAKKRPRQTLVFSATFNKGLQQKLAGKSRYDLMDESQSMEHLLKQLNFREEVPKFIDVNPVSQMAGRLRERLLQCDAMEKDLYLYALLLLLGKKRTIIFTNSIDAVRRVTPLLQKLELPAVALHSTMAQQARLRALERFKASQHVRGSILVATDVAARGLDIPGVDAVIHYNVPRTADFYVHRSGRTARANTTGVSILMCGPKEVVPTQRLVAKIHARDAAKSEKKNGTAQNGNNNNNSKSKTTSSFIRTVDIDRRIIGQLRDRISYAKKLADSILAKEMQNKDDKALNELAESMDLDYDEVFERTNSGPKKWRSSSRKEELDSQILPKAAFQAGARELKILLSKPINMGVSERYLAAGGVNMRELMRNGPGDFLGHVDFLGLDDDEE</sequence>
<evidence type="ECO:0000256" key="10">
    <source>
        <dbReference type="SAM" id="MobiDB-lite"/>
    </source>
</evidence>
<dbReference type="GO" id="GO:0003724">
    <property type="term" value="F:RNA helicase activity"/>
    <property type="evidence" value="ECO:0007669"/>
    <property type="project" value="UniProtKB-EC"/>
</dbReference>
<dbReference type="InterPro" id="IPR000629">
    <property type="entry name" value="RNA-helicase_DEAD-box_CS"/>
</dbReference>
<evidence type="ECO:0000313" key="14">
    <source>
        <dbReference type="EMBL" id="CAK7209696.1"/>
    </source>
</evidence>
<evidence type="ECO:0000256" key="9">
    <source>
        <dbReference type="RuleBase" id="RU365068"/>
    </source>
</evidence>
<dbReference type="GO" id="GO:0016787">
    <property type="term" value="F:hydrolase activity"/>
    <property type="evidence" value="ECO:0007669"/>
    <property type="project" value="UniProtKB-KW"/>
</dbReference>
<evidence type="ECO:0000259" key="12">
    <source>
        <dbReference type="PROSITE" id="PS51194"/>
    </source>
</evidence>
<feature type="region of interest" description="Disordered" evidence="10">
    <location>
        <begin position="441"/>
        <end position="460"/>
    </location>
</feature>
<comment type="subcellular location">
    <subcellularLocation>
        <location evidence="1">Nucleus</location>
        <location evidence="1">Nucleolus</location>
    </subcellularLocation>
</comment>
<dbReference type="SMART" id="SM00487">
    <property type="entry name" value="DEXDc"/>
    <property type="match status" value="1"/>
</dbReference>
<proteinExistence type="inferred from homology"/>
<feature type="region of interest" description="Disordered" evidence="10">
    <location>
        <begin position="303"/>
        <end position="327"/>
    </location>
</feature>
<comment type="domain">
    <text evidence="9">The Q motif is unique to and characteristic of the DEAD box family of RNA helicases and controls ATP binding and hydrolysis.</text>
</comment>
<dbReference type="PROSITE" id="PS00039">
    <property type="entry name" value="DEAD_ATP_HELICASE"/>
    <property type="match status" value="1"/>
</dbReference>
<evidence type="ECO:0000256" key="7">
    <source>
        <dbReference type="ARBA" id="ARBA00022884"/>
    </source>
</evidence>
<feature type="domain" description="Helicase C-terminal" evidence="12">
    <location>
        <begin position="539"/>
        <end position="693"/>
    </location>
</feature>
<dbReference type="CDD" id="cd18787">
    <property type="entry name" value="SF2_C_DEAD"/>
    <property type="match status" value="1"/>
</dbReference>
<evidence type="ECO:0000259" key="11">
    <source>
        <dbReference type="PROSITE" id="PS51192"/>
    </source>
</evidence>
<dbReference type="PROSITE" id="PS51194">
    <property type="entry name" value="HELICASE_CTER"/>
    <property type="match status" value="1"/>
</dbReference>
<keyword evidence="4 9" id="KW-0378">Hydrolase</keyword>
<evidence type="ECO:0000256" key="1">
    <source>
        <dbReference type="ARBA" id="ARBA00004604"/>
    </source>
</evidence>
<dbReference type="InterPro" id="IPR014014">
    <property type="entry name" value="RNA_helicase_DEAD_Q_motif"/>
</dbReference>
<feature type="region of interest" description="Disordered" evidence="10">
    <location>
        <begin position="1"/>
        <end position="68"/>
    </location>
</feature>
<feature type="domain" description="DEAD-box RNA helicase Q" evidence="13">
    <location>
        <begin position="233"/>
        <end position="261"/>
    </location>
</feature>
<protein>
    <recommendedName>
        <fullName evidence="9">ATP-dependent RNA helicase</fullName>
        <ecNumber evidence="9">3.6.4.13</ecNumber>
    </recommendedName>
</protein>
<keyword evidence="2" id="KW-0698">rRNA processing</keyword>
<dbReference type="EC" id="3.6.4.13" evidence="9"/>
<feature type="compositionally biased region" description="Basic and acidic residues" evidence="10">
    <location>
        <begin position="161"/>
        <end position="199"/>
    </location>
</feature>
<comment type="caution">
    <text evidence="14">The sequence shown here is derived from an EMBL/GenBank/DDBJ whole genome shotgun (WGS) entry which is preliminary data.</text>
</comment>
<dbReference type="Gene3D" id="3.40.50.300">
    <property type="entry name" value="P-loop containing nucleotide triphosphate hydrolases"/>
    <property type="match status" value="2"/>
</dbReference>
<dbReference type="PROSITE" id="PS51192">
    <property type="entry name" value="HELICASE_ATP_BIND_1"/>
    <property type="match status" value="1"/>
</dbReference>
<feature type="domain" description="Helicase ATP-binding" evidence="11">
    <location>
        <begin position="264"/>
        <end position="490"/>
    </location>
</feature>
<evidence type="ECO:0000259" key="13">
    <source>
        <dbReference type="PROSITE" id="PS51195"/>
    </source>
</evidence>
<comment type="function">
    <text evidence="9">RNA helicase.</text>
</comment>
<dbReference type="Pfam" id="PF00270">
    <property type="entry name" value="DEAD"/>
    <property type="match status" value="1"/>
</dbReference>